<dbReference type="RefSeq" id="WP_173715235.1">
    <property type="nucleotide sequence ID" value="NZ_JABTDW010000001.1"/>
</dbReference>
<evidence type="ECO:0000313" key="1">
    <source>
        <dbReference type="EMBL" id="NSB12091.1"/>
    </source>
</evidence>
<dbReference type="AlphaFoldDB" id="A0AAE5H034"/>
<reference evidence="1" key="1">
    <citation type="submission" date="2020-06" db="EMBL/GenBank/DDBJ databases">
        <title>Genomic insights into acetone-butanol-ethanol (ABE) fermentation by sequencing solventogenic clostridia strains.</title>
        <authorList>
            <person name="Brown S."/>
        </authorList>
    </citation>
    <scope>NUCLEOTIDE SEQUENCE</scope>
    <source>
        <strain evidence="1">DJ123</strain>
    </source>
</reference>
<dbReference type="Proteomes" id="UP000822184">
    <property type="component" value="Unassembled WGS sequence"/>
</dbReference>
<comment type="caution">
    <text evidence="1">The sequence shown here is derived from an EMBL/GenBank/DDBJ whole genome shotgun (WGS) entry which is preliminary data.</text>
</comment>
<evidence type="ECO:0000313" key="2">
    <source>
        <dbReference type="Proteomes" id="UP000822184"/>
    </source>
</evidence>
<name>A0AAE5H034_CLOBE</name>
<dbReference type="SUPFAM" id="SSF55874">
    <property type="entry name" value="ATPase domain of HSP90 chaperone/DNA topoisomerase II/histidine kinase"/>
    <property type="match status" value="1"/>
</dbReference>
<proteinExistence type="predicted"/>
<accession>A0AAE5H034</accession>
<protein>
    <submittedName>
        <fullName evidence="1">Uncharacterized protein</fullName>
    </submittedName>
</protein>
<dbReference type="EMBL" id="JABTDW010000001">
    <property type="protein sequence ID" value="NSB12091.1"/>
    <property type="molecule type" value="Genomic_DNA"/>
</dbReference>
<organism evidence="1 2">
    <name type="scientific">Clostridium beijerinckii</name>
    <name type="common">Clostridium MP</name>
    <dbReference type="NCBI Taxonomy" id="1520"/>
    <lineage>
        <taxon>Bacteria</taxon>
        <taxon>Bacillati</taxon>
        <taxon>Bacillota</taxon>
        <taxon>Clostridia</taxon>
        <taxon>Eubacteriales</taxon>
        <taxon>Clostridiaceae</taxon>
        <taxon>Clostridium</taxon>
    </lineage>
</organism>
<sequence>MSTIFLNGSDNIDKILRVSAKHQLASYANEWIIVFEGLQNALDAVENVTNPKVKVVFNIEENRVSIYDNGNGFPCDKEFFGLGKGNKSDLNNPNIRGEHGVGLKMIILCTRQFELITRNHKNNKLWYARFSDGFKFIESEDKEFFDDEYNIERLPKGYNTLIEYSFPNSEVKPIRLLNIRNFILNMFKDYEKITPYSEFLKNRDKAQLYIEHYFRTHSYSGDVNRLFDKKKPCEIEIIIQNDNSIDEVQKSKIYAMELVDYWNKREENNEYTIKFPSKYWDLTEVYSNPTRKGIFTEELLKRFNPNIKHGGSHIWIMKILDKEMLKDLLINSNLKNFNEANNYNTLIKDKIRGIYMVIGSASNSVKYSINNLLLGKADQIIAADGVITTNPIKSPKKGKNQSYLNNIHIVININDRVNYGKQGIKNPVLLSNIYKYFEQIYVSKLVQLAISVAGKIPNDNQNEYEEPEIVINELENMQGNLTIKKIPKHENTLIAIFYELIGRGVIKGIQSYHLSSYDRYDGKINIFSKINNKFKNVNRDADLMNMEFKINLSDLIKDFEDNTKNMSDLSLVVIWNNDFTINSNYHMVDIESSVYEWVGINGIKDVLCDMNGNQVPIIELNRYLQ</sequence>
<dbReference type="InterPro" id="IPR036890">
    <property type="entry name" value="HATPase_C_sf"/>
</dbReference>
<dbReference type="Pfam" id="PF13589">
    <property type="entry name" value="HATPase_c_3"/>
    <property type="match status" value="1"/>
</dbReference>
<dbReference type="Gene3D" id="3.30.565.10">
    <property type="entry name" value="Histidine kinase-like ATPase, C-terminal domain"/>
    <property type="match status" value="1"/>
</dbReference>
<gene>
    <name evidence="1" type="ORF">BCD95_000350</name>
</gene>